<dbReference type="CDD" id="cd01335">
    <property type="entry name" value="Radical_SAM"/>
    <property type="match status" value="1"/>
</dbReference>
<dbReference type="GO" id="GO:0035598">
    <property type="term" value="F:tRNA (N(6)-L-threonylcarbamoyladenosine(37)-C(2))-methylthiotransferase activity"/>
    <property type="evidence" value="ECO:0007669"/>
    <property type="project" value="TreeGrafter"/>
</dbReference>
<evidence type="ECO:0000256" key="2">
    <source>
        <dbReference type="ARBA" id="ARBA00022485"/>
    </source>
</evidence>
<evidence type="ECO:0000256" key="8">
    <source>
        <dbReference type="ARBA" id="ARBA00023004"/>
    </source>
</evidence>
<dbReference type="SFLD" id="SFLDG01082">
    <property type="entry name" value="B12-binding_domain_containing"/>
    <property type="match status" value="1"/>
</dbReference>
<keyword evidence="7" id="KW-0479">Metal-binding</keyword>
<dbReference type="SUPFAM" id="SSF102114">
    <property type="entry name" value="Radical SAM enzymes"/>
    <property type="match status" value="1"/>
</dbReference>
<feature type="domain" description="MTTase N-terminal" evidence="10">
    <location>
        <begin position="10"/>
        <end position="122"/>
    </location>
</feature>
<evidence type="ECO:0000256" key="3">
    <source>
        <dbReference type="ARBA" id="ARBA00022490"/>
    </source>
</evidence>
<dbReference type="InterPro" id="IPR007197">
    <property type="entry name" value="rSAM"/>
</dbReference>
<dbReference type="AlphaFoldDB" id="A0A096AEK7"/>
<dbReference type="GO" id="GO:0046872">
    <property type="term" value="F:metal ion binding"/>
    <property type="evidence" value="ECO:0007669"/>
    <property type="project" value="UniProtKB-KW"/>
</dbReference>
<keyword evidence="3" id="KW-0963">Cytoplasm</keyword>
<evidence type="ECO:0000256" key="6">
    <source>
        <dbReference type="ARBA" id="ARBA00022694"/>
    </source>
</evidence>
<feature type="domain" description="Radical SAM core" evidence="11">
    <location>
        <begin position="153"/>
        <end position="381"/>
    </location>
</feature>
<dbReference type="FunFam" id="3.80.30.20:FF:000006">
    <property type="entry name" value="MiaB-like tRNA modifying enzyme"/>
    <property type="match status" value="1"/>
</dbReference>
<dbReference type="Gene3D" id="3.80.30.20">
    <property type="entry name" value="tm_1862 like domain"/>
    <property type="match status" value="1"/>
</dbReference>
<dbReference type="InterPro" id="IPR013848">
    <property type="entry name" value="Methylthiotransferase_N"/>
</dbReference>
<keyword evidence="8" id="KW-0408">Iron</keyword>
<dbReference type="Pfam" id="PF00919">
    <property type="entry name" value="UPF0004"/>
    <property type="match status" value="1"/>
</dbReference>
<dbReference type="FunFam" id="3.40.50.12160:FF:000004">
    <property type="entry name" value="Threonylcarbamoyladenosine tRNA methylthiotransferase MtaB"/>
    <property type="match status" value="1"/>
</dbReference>
<dbReference type="RefSeq" id="WP_036866070.1">
    <property type="nucleotide sequence ID" value="NZ_JRNS01000468.1"/>
</dbReference>
<dbReference type="SMART" id="SM00729">
    <property type="entry name" value="Elp3"/>
    <property type="match status" value="1"/>
</dbReference>
<gene>
    <name evidence="12" type="ORF">HMPREF0661_10025</name>
</gene>
<keyword evidence="4" id="KW-0808">Transferase</keyword>
<dbReference type="Proteomes" id="UP000029578">
    <property type="component" value="Unassembled WGS sequence"/>
</dbReference>
<dbReference type="InterPro" id="IPR038135">
    <property type="entry name" value="Methylthiotransferase_N_sf"/>
</dbReference>
<organism evidence="12 13">
    <name type="scientific">Prevotella melaninogenica DNF00666</name>
    <dbReference type="NCBI Taxonomy" id="1401073"/>
    <lineage>
        <taxon>Bacteria</taxon>
        <taxon>Pseudomonadati</taxon>
        <taxon>Bacteroidota</taxon>
        <taxon>Bacteroidia</taxon>
        <taxon>Bacteroidales</taxon>
        <taxon>Prevotellaceae</taxon>
        <taxon>Prevotella</taxon>
    </lineage>
</organism>
<evidence type="ECO:0000256" key="4">
    <source>
        <dbReference type="ARBA" id="ARBA00022679"/>
    </source>
</evidence>
<keyword evidence="9" id="KW-0411">Iron-sulfur</keyword>
<evidence type="ECO:0000256" key="9">
    <source>
        <dbReference type="ARBA" id="ARBA00023014"/>
    </source>
</evidence>
<accession>A0A096AEK7</accession>
<dbReference type="Pfam" id="PF04055">
    <property type="entry name" value="Radical_SAM"/>
    <property type="match status" value="1"/>
</dbReference>
<evidence type="ECO:0000256" key="7">
    <source>
        <dbReference type="ARBA" id="ARBA00022723"/>
    </source>
</evidence>
<dbReference type="PROSITE" id="PS51449">
    <property type="entry name" value="MTTASE_N"/>
    <property type="match status" value="1"/>
</dbReference>
<dbReference type="InterPro" id="IPR020612">
    <property type="entry name" value="Methylthiotransferase_CS"/>
</dbReference>
<dbReference type="PANTHER" id="PTHR11918:SF45">
    <property type="entry name" value="THREONYLCARBAMOYLADENOSINE TRNA METHYLTHIOTRANSFERASE"/>
    <property type="match status" value="1"/>
</dbReference>
<dbReference type="PROSITE" id="PS01278">
    <property type="entry name" value="MTTASE_RADICAL"/>
    <property type="match status" value="1"/>
</dbReference>
<evidence type="ECO:0000259" key="10">
    <source>
        <dbReference type="PROSITE" id="PS51449"/>
    </source>
</evidence>
<dbReference type="NCBIfam" id="TIGR00089">
    <property type="entry name" value="MiaB/RimO family radical SAM methylthiotransferase"/>
    <property type="match status" value="1"/>
</dbReference>
<evidence type="ECO:0000259" key="11">
    <source>
        <dbReference type="PROSITE" id="PS51918"/>
    </source>
</evidence>
<evidence type="ECO:0000256" key="1">
    <source>
        <dbReference type="ARBA" id="ARBA00001966"/>
    </source>
</evidence>
<protein>
    <submittedName>
        <fullName evidence="12">Fe-S oxidoreductase</fullName>
    </submittedName>
</protein>
<dbReference type="NCBIfam" id="TIGR01579">
    <property type="entry name" value="MiaB-like-C"/>
    <property type="match status" value="1"/>
</dbReference>
<dbReference type="SFLD" id="SFLDS00029">
    <property type="entry name" value="Radical_SAM"/>
    <property type="match status" value="1"/>
</dbReference>
<comment type="caution">
    <text evidence="12">The sequence shown here is derived from an EMBL/GenBank/DDBJ whole genome shotgun (WGS) entry which is preliminary data.</text>
</comment>
<dbReference type="PROSITE" id="PS51918">
    <property type="entry name" value="RADICAL_SAM"/>
    <property type="match status" value="1"/>
</dbReference>
<dbReference type="GO" id="GO:0051539">
    <property type="term" value="F:4 iron, 4 sulfur cluster binding"/>
    <property type="evidence" value="ECO:0007669"/>
    <property type="project" value="UniProtKB-KW"/>
</dbReference>
<dbReference type="InterPro" id="IPR058240">
    <property type="entry name" value="rSAM_sf"/>
</dbReference>
<evidence type="ECO:0000256" key="5">
    <source>
        <dbReference type="ARBA" id="ARBA00022691"/>
    </source>
</evidence>
<reference evidence="12 13" key="1">
    <citation type="submission" date="2014-07" db="EMBL/GenBank/DDBJ databases">
        <authorList>
            <person name="McCorrison J."/>
            <person name="Sanka R."/>
            <person name="Torralba M."/>
            <person name="Gillis M."/>
            <person name="Haft D.H."/>
            <person name="Methe B."/>
            <person name="Sutton G."/>
            <person name="Nelson K.E."/>
        </authorList>
    </citation>
    <scope>NUCLEOTIDE SEQUENCE [LARGE SCALE GENOMIC DNA]</scope>
    <source>
        <strain evidence="12 13">DNF00666</strain>
    </source>
</reference>
<dbReference type="EMBL" id="JRNS01000468">
    <property type="protein sequence ID" value="KGF44976.1"/>
    <property type="molecule type" value="Genomic_DNA"/>
</dbReference>
<keyword evidence="6" id="KW-0819">tRNA processing</keyword>
<dbReference type="InterPro" id="IPR006467">
    <property type="entry name" value="MiaB-like_bact"/>
</dbReference>
<keyword evidence="5" id="KW-0949">S-adenosyl-L-methionine</keyword>
<dbReference type="InterPro" id="IPR023404">
    <property type="entry name" value="rSAM_horseshoe"/>
</dbReference>
<dbReference type="InterPro" id="IPR006638">
    <property type="entry name" value="Elp3/MiaA/NifB-like_rSAM"/>
</dbReference>
<dbReference type="InterPro" id="IPR005839">
    <property type="entry name" value="Methylthiotransferase"/>
</dbReference>
<dbReference type="PANTHER" id="PTHR11918">
    <property type="entry name" value="RADICAL SAM PROTEINS"/>
    <property type="match status" value="1"/>
</dbReference>
<proteinExistence type="predicted"/>
<keyword evidence="2" id="KW-0004">4Fe-4S</keyword>
<evidence type="ECO:0000313" key="13">
    <source>
        <dbReference type="Proteomes" id="UP000029578"/>
    </source>
</evidence>
<dbReference type="Gene3D" id="3.40.50.12160">
    <property type="entry name" value="Methylthiotransferase, N-terminal domain"/>
    <property type="match status" value="1"/>
</dbReference>
<dbReference type="SFLD" id="SFLDG01061">
    <property type="entry name" value="methylthiotransferase"/>
    <property type="match status" value="1"/>
</dbReference>
<comment type="cofactor">
    <cofactor evidence="1">
        <name>[4Fe-4S] cluster</name>
        <dbReference type="ChEBI" id="CHEBI:49883"/>
    </cofactor>
</comment>
<sequence length="449" mass="50735">MIDTAAFQGKTAKFYTLGCKLNFSETSTFARTLYNMGVREAKKTEQADICLINTCSVTEVADHKCRQIIHRMVRQNPGAFVIVTGCYAQLESATVAKIEGVDLVLGSNEKADLVQYLSDAWNKVDTAKEETLEGEYHSVKTKDIKSFQASCSRGNRTRYFLKVQDGCNYFCTYCTIPFARGFSRNPTIQSLVAQAEEAAREGGKEIVLTGVNIGDFGKTTGESFLDLVKALDKVEGIQRFRISSLEPDLIDDELIAYCAESRAFMPHFHIPLQSGSDEVLELMHRRYDTALFARKIKLIKEKMPDAFIGVDVMVGSRGERPEYFEDCYNFLDSLPVTQLHVFPYSERPGTAALSIPYVVDDREKKHRAHKLLKLSDEKTRAFYAEHIGQEADVLFEKSARGKAMHGFTDNYIRVELSPDQAKEEYDNQILRVRLGEFNFDQSSLKAELL</sequence>
<name>A0A096AEK7_9BACT</name>
<evidence type="ECO:0000313" key="12">
    <source>
        <dbReference type="EMBL" id="KGF44976.1"/>
    </source>
</evidence>